<name>A0A0D2GJC2_9EURO</name>
<organism evidence="2 3">
    <name type="scientific">Phialophora macrospora</name>
    <dbReference type="NCBI Taxonomy" id="1851006"/>
    <lineage>
        <taxon>Eukaryota</taxon>
        <taxon>Fungi</taxon>
        <taxon>Dikarya</taxon>
        <taxon>Ascomycota</taxon>
        <taxon>Pezizomycotina</taxon>
        <taxon>Eurotiomycetes</taxon>
        <taxon>Chaetothyriomycetidae</taxon>
        <taxon>Chaetothyriales</taxon>
        <taxon>Herpotrichiellaceae</taxon>
        <taxon>Phialophora</taxon>
    </lineage>
</organism>
<accession>A0A0D2GJC2</accession>
<proteinExistence type="predicted"/>
<sequence length="115" mass="13333">MASTSKWYNTYAVETGFCGFNVAFVFGLFGLDTLEPRKERHTEARDAETRDIITHRTEGTAQTTHQKENTRSKIKQAYRKIRYTHMLTRLQSYNGESDQAVTIELLSYDPTLYVD</sequence>
<keyword evidence="1" id="KW-1133">Transmembrane helix</keyword>
<evidence type="ECO:0000313" key="3">
    <source>
        <dbReference type="Proteomes" id="UP000054266"/>
    </source>
</evidence>
<evidence type="ECO:0000313" key="2">
    <source>
        <dbReference type="EMBL" id="KIW72459.1"/>
    </source>
</evidence>
<dbReference type="EMBL" id="KN846956">
    <property type="protein sequence ID" value="KIW72459.1"/>
    <property type="molecule type" value="Genomic_DNA"/>
</dbReference>
<dbReference type="AlphaFoldDB" id="A0A0D2GJC2"/>
<dbReference type="Proteomes" id="UP000054266">
    <property type="component" value="Unassembled WGS sequence"/>
</dbReference>
<protein>
    <submittedName>
        <fullName evidence="2">Uncharacterized protein</fullName>
    </submittedName>
</protein>
<keyword evidence="1" id="KW-0812">Transmembrane</keyword>
<keyword evidence="1" id="KW-0472">Membrane</keyword>
<reference evidence="2 3" key="1">
    <citation type="submission" date="2015-01" db="EMBL/GenBank/DDBJ databases">
        <title>The Genome Sequence of Capronia semiimmersa CBS27337.</title>
        <authorList>
            <consortium name="The Broad Institute Genomics Platform"/>
            <person name="Cuomo C."/>
            <person name="de Hoog S."/>
            <person name="Gorbushina A."/>
            <person name="Stielow B."/>
            <person name="Teixiera M."/>
            <person name="Abouelleil A."/>
            <person name="Chapman S.B."/>
            <person name="Priest M."/>
            <person name="Young S.K."/>
            <person name="Wortman J."/>
            <person name="Nusbaum C."/>
            <person name="Birren B."/>
        </authorList>
    </citation>
    <scope>NUCLEOTIDE SEQUENCE [LARGE SCALE GENOMIC DNA]</scope>
    <source>
        <strain evidence="2 3">CBS 27337</strain>
    </source>
</reference>
<evidence type="ECO:0000256" key="1">
    <source>
        <dbReference type="SAM" id="Phobius"/>
    </source>
</evidence>
<keyword evidence="3" id="KW-1185">Reference proteome</keyword>
<dbReference type="HOGENOM" id="CLU_2108726_0_0_1"/>
<gene>
    <name evidence="2" type="ORF">PV04_00650</name>
</gene>
<feature type="transmembrane region" description="Helical" evidence="1">
    <location>
        <begin position="12"/>
        <end position="31"/>
    </location>
</feature>